<reference evidence="10 11" key="1">
    <citation type="submission" date="2018-08" db="EMBL/GenBank/DDBJ databases">
        <title>Actinomadura spongicola sp. nov., isolated from marine sponge Leucetta chagosensis.</title>
        <authorList>
            <person name="Li L."/>
            <person name="Lin H.W."/>
        </authorList>
    </citation>
    <scope>NUCLEOTIDE SEQUENCE [LARGE SCALE GENOMIC DNA]</scope>
    <source>
        <strain evidence="10 11">LHW52907</strain>
    </source>
</reference>
<feature type="domain" description="Glutamate-ammonia ligase adenylyltransferase repeated" evidence="8">
    <location>
        <begin position="606"/>
        <end position="845"/>
    </location>
</feature>
<gene>
    <name evidence="7" type="primary">glnE</name>
    <name evidence="10" type="ORF">D0T12_10635</name>
</gene>
<keyword evidence="3 7" id="KW-0547">Nucleotide-binding</keyword>
<keyword evidence="11" id="KW-1185">Reference proteome</keyword>
<dbReference type="Gene3D" id="3.30.460.10">
    <property type="entry name" value="Beta Polymerase, domain 2"/>
    <property type="match status" value="2"/>
</dbReference>
<comment type="caution">
    <text evidence="10">The sequence shown here is derived from an EMBL/GenBank/DDBJ whole genome shotgun (WGS) entry which is preliminary data.</text>
</comment>
<dbReference type="HAMAP" id="MF_00802">
    <property type="entry name" value="GlnE"/>
    <property type="match status" value="1"/>
</dbReference>
<keyword evidence="5 7" id="KW-0460">Magnesium</keyword>
<dbReference type="InterPro" id="IPR005190">
    <property type="entry name" value="GlnE_rpt_dom"/>
</dbReference>
<dbReference type="GO" id="GO:0000820">
    <property type="term" value="P:regulation of glutamine family amino acid metabolic process"/>
    <property type="evidence" value="ECO:0007669"/>
    <property type="project" value="UniProtKB-UniRule"/>
</dbReference>
<evidence type="ECO:0000256" key="3">
    <source>
        <dbReference type="ARBA" id="ARBA00022741"/>
    </source>
</evidence>
<keyword evidence="6 7" id="KW-0511">Multifunctional enzyme</keyword>
<dbReference type="OrthoDB" id="9759366at2"/>
<evidence type="ECO:0000313" key="11">
    <source>
        <dbReference type="Proteomes" id="UP000262882"/>
    </source>
</evidence>
<evidence type="ECO:0000313" key="10">
    <source>
        <dbReference type="EMBL" id="RFS85482.1"/>
    </source>
</evidence>
<evidence type="ECO:0000256" key="4">
    <source>
        <dbReference type="ARBA" id="ARBA00022840"/>
    </source>
</evidence>
<dbReference type="EC" id="2.7.7.89" evidence="7"/>
<comment type="cofactor">
    <cofactor evidence="7">
        <name>Mg(2+)</name>
        <dbReference type="ChEBI" id="CHEBI:18420"/>
    </cofactor>
</comment>
<feature type="region of interest" description="Adenylyl transferase" evidence="7">
    <location>
        <begin position="513"/>
        <end position="1014"/>
    </location>
</feature>
<dbReference type="GO" id="GO:0005829">
    <property type="term" value="C:cytosol"/>
    <property type="evidence" value="ECO:0007669"/>
    <property type="project" value="TreeGrafter"/>
</dbReference>
<dbReference type="EMBL" id="QVNQ01000003">
    <property type="protein sequence ID" value="RFS85482.1"/>
    <property type="molecule type" value="Genomic_DNA"/>
</dbReference>
<dbReference type="GO" id="GO:0047388">
    <property type="term" value="F:[glutamine synthetase]-adenylyl-L-tyrosine phosphorylase activity"/>
    <property type="evidence" value="ECO:0007669"/>
    <property type="project" value="UniProtKB-EC"/>
</dbReference>
<dbReference type="EC" id="2.7.7.42" evidence="7"/>
<evidence type="ECO:0000256" key="6">
    <source>
        <dbReference type="ARBA" id="ARBA00023268"/>
    </source>
</evidence>
<keyword evidence="4 7" id="KW-0067">ATP-binding</keyword>
<evidence type="ECO:0000259" key="8">
    <source>
        <dbReference type="Pfam" id="PF03710"/>
    </source>
</evidence>
<feature type="domain" description="PII-uridylyltransferase/Glutamine-synthetase adenylyltransferase" evidence="9">
    <location>
        <begin position="870"/>
        <end position="1009"/>
    </location>
</feature>
<dbReference type="InterPro" id="IPR043519">
    <property type="entry name" value="NT_sf"/>
</dbReference>
<feature type="domain" description="PII-uridylyltransferase/Glutamine-synthetase adenylyltransferase" evidence="9">
    <location>
        <begin position="359"/>
        <end position="501"/>
    </location>
</feature>
<feature type="domain" description="Glutamate-ammonia ligase adenylyltransferase repeated" evidence="8">
    <location>
        <begin position="92"/>
        <end position="335"/>
    </location>
</feature>
<protein>
    <recommendedName>
        <fullName evidence="7">Bifunctional glutamine synthetase adenylyltransferase/adenylyl-removing enzyme</fullName>
    </recommendedName>
    <alternativeName>
        <fullName evidence="7">ATP:glutamine synthetase adenylyltransferase</fullName>
    </alternativeName>
    <alternativeName>
        <fullName evidence="7">ATase</fullName>
    </alternativeName>
    <domain>
        <recommendedName>
            <fullName evidence="7">Glutamine synthetase adenylyl-L-tyrosine phosphorylase</fullName>
            <ecNumber evidence="7">2.7.7.89</ecNumber>
        </recommendedName>
        <alternativeName>
            <fullName evidence="7">Adenylyl removase</fullName>
            <shortName evidence="7">AR</shortName>
            <shortName evidence="7">AT-N</shortName>
        </alternativeName>
    </domain>
    <domain>
        <recommendedName>
            <fullName evidence="7">Glutamine synthetase adenylyl transferase</fullName>
            <ecNumber evidence="7">2.7.7.42</ecNumber>
        </recommendedName>
        <alternativeName>
            <fullName evidence="7">Adenylyl transferase</fullName>
            <shortName evidence="7">AT</shortName>
            <shortName evidence="7">AT-C</shortName>
        </alternativeName>
    </domain>
</protein>
<dbReference type="SUPFAM" id="SSF81301">
    <property type="entry name" value="Nucleotidyltransferase"/>
    <property type="match status" value="2"/>
</dbReference>
<dbReference type="InterPro" id="IPR023057">
    <property type="entry name" value="GlnE"/>
</dbReference>
<dbReference type="SUPFAM" id="SSF81593">
    <property type="entry name" value="Nucleotidyltransferase substrate binding subunit/domain"/>
    <property type="match status" value="2"/>
</dbReference>
<organism evidence="10 11">
    <name type="scientific">Actinomadura spongiicola</name>
    <dbReference type="NCBI Taxonomy" id="2303421"/>
    <lineage>
        <taxon>Bacteria</taxon>
        <taxon>Bacillati</taxon>
        <taxon>Actinomycetota</taxon>
        <taxon>Actinomycetes</taxon>
        <taxon>Streptosporangiales</taxon>
        <taxon>Thermomonosporaceae</taxon>
        <taxon>Actinomadura</taxon>
    </lineage>
</organism>
<evidence type="ECO:0000256" key="2">
    <source>
        <dbReference type="ARBA" id="ARBA00022695"/>
    </source>
</evidence>
<accession>A0A372GJX7</accession>
<proteinExistence type="inferred from homology"/>
<dbReference type="PANTHER" id="PTHR30621">
    <property type="entry name" value="GLUTAMINE SYNTHETASE ADENYLYLTRANSFERASE"/>
    <property type="match status" value="1"/>
</dbReference>
<keyword evidence="2 7" id="KW-0548">Nucleotidyltransferase</keyword>
<evidence type="ECO:0000256" key="1">
    <source>
        <dbReference type="ARBA" id="ARBA00022679"/>
    </source>
</evidence>
<keyword evidence="1 7" id="KW-0808">Transferase</keyword>
<feature type="region of interest" description="Adenylyl removase" evidence="7">
    <location>
        <begin position="1"/>
        <end position="505"/>
    </location>
</feature>
<dbReference type="CDD" id="cd05401">
    <property type="entry name" value="NT_GlnE_GlnD_like"/>
    <property type="match status" value="2"/>
</dbReference>
<dbReference type="AlphaFoldDB" id="A0A372GJX7"/>
<comment type="similarity">
    <text evidence="7">Belongs to the GlnE family.</text>
</comment>
<dbReference type="NCBIfam" id="NF010707">
    <property type="entry name" value="PRK14109.1"/>
    <property type="match status" value="1"/>
</dbReference>
<dbReference type="Pfam" id="PF03710">
    <property type="entry name" value="GlnE"/>
    <property type="match status" value="2"/>
</dbReference>
<evidence type="ECO:0000259" key="9">
    <source>
        <dbReference type="Pfam" id="PF08335"/>
    </source>
</evidence>
<dbReference type="Pfam" id="PF08335">
    <property type="entry name" value="GlnD_UR_UTase"/>
    <property type="match status" value="2"/>
</dbReference>
<dbReference type="Proteomes" id="UP000262882">
    <property type="component" value="Unassembled WGS sequence"/>
</dbReference>
<name>A0A372GJX7_9ACTN</name>
<dbReference type="InterPro" id="IPR013546">
    <property type="entry name" value="PII_UdlTrfase/GS_AdlTrfase"/>
</dbReference>
<comment type="catalytic activity">
    <reaction evidence="7">
        <text>[glutamine synthetase]-O(4)-(5'-adenylyl)-L-tyrosine + phosphate = [glutamine synthetase]-L-tyrosine + ADP</text>
        <dbReference type="Rhea" id="RHEA:43716"/>
        <dbReference type="Rhea" id="RHEA-COMP:10660"/>
        <dbReference type="Rhea" id="RHEA-COMP:10661"/>
        <dbReference type="ChEBI" id="CHEBI:43474"/>
        <dbReference type="ChEBI" id="CHEBI:46858"/>
        <dbReference type="ChEBI" id="CHEBI:83624"/>
        <dbReference type="ChEBI" id="CHEBI:456216"/>
        <dbReference type="EC" id="2.7.7.89"/>
    </reaction>
</comment>
<dbReference type="GO" id="GO:0008882">
    <property type="term" value="F:[glutamate-ammonia-ligase] adenylyltransferase activity"/>
    <property type="evidence" value="ECO:0007669"/>
    <property type="project" value="UniProtKB-UniRule"/>
</dbReference>
<sequence>MDPVTESRTPERRSSLAGRLARLGFTDAARAERLLLDVEKDDLLDVLLEALGGTADPDLALDGLLRLLPSADENGAGGELREALAEEAGTRERLTTVLGVSAALGDHLVRHPEHWRVLRDGAAPPAGSPRDDLLAAVGADPSAEEPVAPGAGAETLAALRVAYRRRLLALAGRDLIGAADVADVAAELADLAAAALEAGLAIARAEVPEHGSCRLAVIGMGKCGARELNYVSDVDVIFVAEPRDAGSGGSGGSEEAALRAATRLAAAMMRACSATTAEGALWEVDAALRPEGKAGPLVRTLASHRAYYERWAKTWEFQALLKARPVAGDADLGRDYLDMITPIVWRAAGGESFVEDVQAMRRRVEADLDRRTADAERQLKLGPGGLRDVEFAVQLLQLVHGRADETLRARATLDALADLSRGGYVGRDDAAALAAAYRFLRRVEHLVQLHRLRRTHLVPDDEADLRRVGRALGLRADPVGEFTAQWRRHAREVRRIHEKLFYRPLLLAVARLPGREARLTPEAARARLEALGYADPAGALRHIEALTSGVSRRAAIQRTLLPVMLGWFADAPDPDAGLLGFRQVSDALGTTPWYLRLLRDEVTVAERMAWVLGCSRYATDLLLRAPDAVAMLGTDADLTPRPFEALRSEALSAVRRHAEGTTPAEETVAVVRGLRRRELFRVAVGDLLGLVDVREVGEALTGIAAATVEAALRAAVTKVEAESGRPVPTRIAVIAMGRFGGHELGYGSDADVMFVHDPEPGADERAAGRAAHAVAEELRRLLALPAPDPPLEIDPNLRPEGKRGPLVRTLASYAAYYARWSQPWEAQALLRADPLIGDPELRDRFRDLIDPVRWPEGGVDDDAVRQIRRLKARMESERLPRGADRRLHTKLGPGGLSDVEWVAQLLQLQHAHEVPGLRTTRTLDALDAAVAAGLLDAEDAAVLAEAWCLATRIRGSIMLVRGRASDLLPSDHHRERSAVTRVLGYPGPGDLLEDYSRHARRARAVVDRVFYGAD</sequence>
<comment type="function">
    <text evidence="7">Involved in the regulation of glutamine synthetase GlnA, a key enzyme in the process to assimilate ammonia. When cellular nitrogen levels are high, the C-terminal adenylyl transferase (AT) inactivates GlnA by covalent transfer of an adenylyl group from ATP to specific tyrosine residue of GlnA, thus reducing its activity. Conversely, when nitrogen levels are low, the N-terminal adenylyl removase (AR) activates GlnA by removing the adenylyl group by phosphorolysis, increasing its activity. The regulatory region of GlnE binds the signal transduction protein PII (GlnB) which indicates the nitrogen status of the cell.</text>
</comment>
<dbReference type="GO" id="GO:0005524">
    <property type="term" value="F:ATP binding"/>
    <property type="evidence" value="ECO:0007669"/>
    <property type="project" value="UniProtKB-UniRule"/>
</dbReference>
<dbReference type="GO" id="GO:0000287">
    <property type="term" value="F:magnesium ion binding"/>
    <property type="evidence" value="ECO:0007669"/>
    <property type="project" value="UniProtKB-UniRule"/>
</dbReference>
<evidence type="ECO:0000256" key="5">
    <source>
        <dbReference type="ARBA" id="ARBA00022842"/>
    </source>
</evidence>
<dbReference type="PANTHER" id="PTHR30621:SF0">
    <property type="entry name" value="BIFUNCTIONAL GLUTAMINE SYNTHETASE ADENYLYLTRANSFERASE_ADENYLYL-REMOVING ENZYME"/>
    <property type="match status" value="1"/>
</dbReference>
<dbReference type="Gene3D" id="1.20.120.330">
    <property type="entry name" value="Nucleotidyltransferases domain 2"/>
    <property type="match status" value="2"/>
</dbReference>
<evidence type="ECO:0000256" key="7">
    <source>
        <dbReference type="HAMAP-Rule" id="MF_00802"/>
    </source>
</evidence>
<comment type="catalytic activity">
    <reaction evidence="7">
        <text>[glutamine synthetase]-L-tyrosine + ATP = [glutamine synthetase]-O(4)-(5'-adenylyl)-L-tyrosine + diphosphate</text>
        <dbReference type="Rhea" id="RHEA:18589"/>
        <dbReference type="Rhea" id="RHEA-COMP:10660"/>
        <dbReference type="Rhea" id="RHEA-COMP:10661"/>
        <dbReference type="ChEBI" id="CHEBI:30616"/>
        <dbReference type="ChEBI" id="CHEBI:33019"/>
        <dbReference type="ChEBI" id="CHEBI:46858"/>
        <dbReference type="ChEBI" id="CHEBI:83624"/>
        <dbReference type="EC" id="2.7.7.42"/>
    </reaction>
</comment>